<accession>F6HGE1</accession>
<organism evidence="1 2">
    <name type="scientific">Vitis vinifera</name>
    <name type="common">Grape</name>
    <dbReference type="NCBI Taxonomy" id="29760"/>
    <lineage>
        <taxon>Eukaryota</taxon>
        <taxon>Viridiplantae</taxon>
        <taxon>Streptophyta</taxon>
        <taxon>Embryophyta</taxon>
        <taxon>Tracheophyta</taxon>
        <taxon>Spermatophyta</taxon>
        <taxon>Magnoliopsida</taxon>
        <taxon>eudicotyledons</taxon>
        <taxon>Gunneridae</taxon>
        <taxon>Pentapetalae</taxon>
        <taxon>rosids</taxon>
        <taxon>Vitales</taxon>
        <taxon>Vitaceae</taxon>
        <taxon>Viteae</taxon>
        <taxon>Vitis</taxon>
    </lineage>
</organism>
<dbReference type="HOGENOM" id="CLU_3072588_0_0_1"/>
<dbReference type="Proteomes" id="UP000009183">
    <property type="component" value="Chromosome 1"/>
</dbReference>
<gene>
    <name evidence="1" type="ordered locus">VIT_01s0010g00370</name>
</gene>
<evidence type="ECO:0000313" key="2">
    <source>
        <dbReference type="Proteomes" id="UP000009183"/>
    </source>
</evidence>
<dbReference type="InParanoid" id="F6HGE1"/>
<name>F6HGE1_VITVI</name>
<dbReference type="AlphaFoldDB" id="F6HGE1"/>
<proteinExistence type="predicted"/>
<protein>
    <submittedName>
        <fullName evidence="1">Uncharacterized protein</fullName>
    </submittedName>
</protein>
<evidence type="ECO:0000313" key="1">
    <source>
        <dbReference type="EMBL" id="CCB51142.1"/>
    </source>
</evidence>
<dbReference type="EMBL" id="FN595754">
    <property type="protein sequence ID" value="CCB51142.1"/>
    <property type="molecule type" value="Genomic_DNA"/>
</dbReference>
<sequence length="53" mass="5947">MALRNGPWGVMLSVIKAHGWGPQVCTSALDNEIHMNAWCMIAMYICHAFELID</sequence>
<dbReference type="PaxDb" id="29760-VIT_01s0010g00370.t01"/>
<keyword evidence="2" id="KW-1185">Reference proteome</keyword>
<reference evidence="2" key="1">
    <citation type="journal article" date="2007" name="Nature">
        <title>The grapevine genome sequence suggests ancestral hexaploidization in major angiosperm phyla.</title>
        <authorList>
            <consortium name="The French-Italian Public Consortium for Grapevine Genome Characterization."/>
            <person name="Jaillon O."/>
            <person name="Aury J.-M."/>
            <person name="Noel B."/>
            <person name="Policriti A."/>
            <person name="Clepet C."/>
            <person name="Casagrande A."/>
            <person name="Choisne N."/>
            <person name="Aubourg S."/>
            <person name="Vitulo N."/>
            <person name="Jubin C."/>
            <person name="Vezzi A."/>
            <person name="Legeai F."/>
            <person name="Hugueney P."/>
            <person name="Dasilva C."/>
            <person name="Horner D."/>
            <person name="Mica E."/>
            <person name="Jublot D."/>
            <person name="Poulain J."/>
            <person name="Bruyere C."/>
            <person name="Billault A."/>
            <person name="Segurens B."/>
            <person name="Gouyvenoux M."/>
            <person name="Ugarte E."/>
            <person name="Cattonaro F."/>
            <person name="Anthouard V."/>
            <person name="Vico V."/>
            <person name="Del Fabbro C."/>
            <person name="Alaux M."/>
            <person name="Di Gaspero G."/>
            <person name="Dumas V."/>
            <person name="Felice N."/>
            <person name="Paillard S."/>
            <person name="Juman I."/>
            <person name="Moroldo M."/>
            <person name="Scalabrin S."/>
            <person name="Canaguier A."/>
            <person name="Le Clainche I."/>
            <person name="Malacrida G."/>
            <person name="Durand E."/>
            <person name="Pesole G."/>
            <person name="Laucou V."/>
            <person name="Chatelet P."/>
            <person name="Merdinoglu D."/>
            <person name="Delledonne M."/>
            <person name="Pezzotti M."/>
            <person name="Lecharny A."/>
            <person name="Scarpelli C."/>
            <person name="Artiguenave F."/>
            <person name="Pe M.E."/>
            <person name="Valle G."/>
            <person name="Morgante M."/>
            <person name="Caboche M."/>
            <person name="Adam-Blondon A.-F."/>
            <person name="Weissenbach J."/>
            <person name="Quetier F."/>
            <person name="Wincker P."/>
        </authorList>
    </citation>
    <scope>NUCLEOTIDE SEQUENCE [LARGE SCALE GENOMIC DNA]</scope>
    <source>
        <strain evidence="2">cv. Pinot noir / PN40024</strain>
    </source>
</reference>